<dbReference type="EMBL" id="BARS01010616">
    <property type="protein sequence ID" value="GAF95555.1"/>
    <property type="molecule type" value="Genomic_DNA"/>
</dbReference>
<evidence type="ECO:0000259" key="1">
    <source>
        <dbReference type="Pfam" id="PF04230"/>
    </source>
</evidence>
<gene>
    <name evidence="2" type="ORF">S01H1_19618</name>
</gene>
<accession>X0V4J2</accession>
<dbReference type="InterPro" id="IPR007345">
    <property type="entry name" value="Polysacch_pyruvyl_Trfase"/>
</dbReference>
<protein>
    <recommendedName>
        <fullName evidence="1">Polysaccharide pyruvyl transferase domain-containing protein</fullName>
    </recommendedName>
</protein>
<reference evidence="2" key="1">
    <citation type="journal article" date="2014" name="Front. Microbiol.">
        <title>High frequency of phylogenetically diverse reductive dehalogenase-homologous genes in deep subseafloor sedimentary metagenomes.</title>
        <authorList>
            <person name="Kawai M."/>
            <person name="Futagami T."/>
            <person name="Toyoda A."/>
            <person name="Takaki Y."/>
            <person name="Nishi S."/>
            <person name="Hori S."/>
            <person name="Arai W."/>
            <person name="Tsubouchi T."/>
            <person name="Morono Y."/>
            <person name="Uchiyama I."/>
            <person name="Ito T."/>
            <person name="Fujiyama A."/>
            <person name="Inagaki F."/>
            <person name="Takami H."/>
        </authorList>
    </citation>
    <scope>NUCLEOTIDE SEQUENCE</scope>
    <source>
        <strain evidence="2">Expedition CK06-06</strain>
    </source>
</reference>
<evidence type="ECO:0000313" key="2">
    <source>
        <dbReference type="EMBL" id="GAF95555.1"/>
    </source>
</evidence>
<feature type="domain" description="Polysaccharide pyruvyl transferase" evidence="1">
    <location>
        <begin position="15"/>
        <end position="143"/>
    </location>
</feature>
<dbReference type="AlphaFoldDB" id="X0V4J2"/>
<organism evidence="2">
    <name type="scientific">marine sediment metagenome</name>
    <dbReference type="NCBI Taxonomy" id="412755"/>
    <lineage>
        <taxon>unclassified sequences</taxon>
        <taxon>metagenomes</taxon>
        <taxon>ecological metagenomes</taxon>
    </lineage>
</organism>
<sequence length="143" mass="16857">MKKILLFDTSIGTDNLGDYLIMEAIKLELRNIFRTDFFIHIPTHDKVGENSINKINISDFRFVCGTNLLSSNMNNYNQWKINIWDLRFIKNVILIGVGWWQYQKSPNSYTRVLLSRILHKKYLHSVRDNYTADKLKAIGFKNV</sequence>
<feature type="non-terminal residue" evidence="2">
    <location>
        <position position="143"/>
    </location>
</feature>
<comment type="caution">
    <text evidence="2">The sequence shown here is derived from an EMBL/GenBank/DDBJ whole genome shotgun (WGS) entry which is preliminary data.</text>
</comment>
<proteinExistence type="predicted"/>
<name>X0V4J2_9ZZZZ</name>
<dbReference type="Pfam" id="PF04230">
    <property type="entry name" value="PS_pyruv_trans"/>
    <property type="match status" value="1"/>
</dbReference>